<name>A0A645DCA2_9ZZZZ</name>
<protein>
    <recommendedName>
        <fullName evidence="2">N-acetyltransferase domain-containing protein</fullName>
    </recommendedName>
</protein>
<sequence length="68" mass="7926">MIKKCSINDIKQIVDMVYRKNNEPEHNSAFCYRQYDPIQHDFMNCLTSDNNAVVGYYKDDTLAGVISF</sequence>
<dbReference type="AlphaFoldDB" id="A0A645DCA2"/>
<gene>
    <name evidence="1" type="ORF">SDC9_133652</name>
</gene>
<evidence type="ECO:0008006" key="2">
    <source>
        <dbReference type="Google" id="ProtNLM"/>
    </source>
</evidence>
<proteinExistence type="predicted"/>
<comment type="caution">
    <text evidence="1">The sequence shown here is derived from an EMBL/GenBank/DDBJ whole genome shotgun (WGS) entry which is preliminary data.</text>
</comment>
<evidence type="ECO:0000313" key="1">
    <source>
        <dbReference type="EMBL" id="MPM86563.1"/>
    </source>
</evidence>
<reference evidence="1" key="1">
    <citation type="submission" date="2019-08" db="EMBL/GenBank/DDBJ databases">
        <authorList>
            <person name="Kucharzyk K."/>
            <person name="Murdoch R.W."/>
            <person name="Higgins S."/>
            <person name="Loffler F."/>
        </authorList>
    </citation>
    <scope>NUCLEOTIDE SEQUENCE</scope>
</reference>
<organism evidence="1">
    <name type="scientific">bioreactor metagenome</name>
    <dbReference type="NCBI Taxonomy" id="1076179"/>
    <lineage>
        <taxon>unclassified sequences</taxon>
        <taxon>metagenomes</taxon>
        <taxon>ecological metagenomes</taxon>
    </lineage>
</organism>
<dbReference type="EMBL" id="VSSQ01034566">
    <property type="protein sequence ID" value="MPM86563.1"/>
    <property type="molecule type" value="Genomic_DNA"/>
</dbReference>
<accession>A0A645DCA2</accession>